<dbReference type="PANTHER" id="PTHR30055:SF231">
    <property type="entry name" value="TRANSCRIPTIONAL REGULATORY PROTEIN (PROBABLY DEOR-FAMILY)-RELATED"/>
    <property type="match status" value="1"/>
</dbReference>
<feature type="DNA-binding region" description="H-T-H motif" evidence="2">
    <location>
        <begin position="53"/>
        <end position="72"/>
    </location>
</feature>
<proteinExistence type="predicted"/>
<organism evidence="5 6">
    <name type="scientific">Haloechinothrix alba</name>
    <dbReference type="NCBI Taxonomy" id="664784"/>
    <lineage>
        <taxon>Bacteria</taxon>
        <taxon>Bacillati</taxon>
        <taxon>Actinomycetota</taxon>
        <taxon>Actinomycetes</taxon>
        <taxon>Pseudonocardiales</taxon>
        <taxon>Pseudonocardiaceae</taxon>
        <taxon>Haloechinothrix</taxon>
    </lineage>
</organism>
<dbReference type="InterPro" id="IPR041583">
    <property type="entry name" value="TetR_C_31"/>
</dbReference>
<protein>
    <submittedName>
        <fullName evidence="5">Transcriptional regulator, TetR family</fullName>
    </submittedName>
</protein>
<evidence type="ECO:0000259" key="4">
    <source>
        <dbReference type="PROSITE" id="PS50977"/>
    </source>
</evidence>
<dbReference type="EMBL" id="FZNW01000008">
    <property type="protein sequence ID" value="SNR52347.1"/>
    <property type="molecule type" value="Genomic_DNA"/>
</dbReference>
<dbReference type="InterPro" id="IPR050109">
    <property type="entry name" value="HTH-type_TetR-like_transc_reg"/>
</dbReference>
<dbReference type="GO" id="GO:0000976">
    <property type="term" value="F:transcription cis-regulatory region binding"/>
    <property type="evidence" value="ECO:0007669"/>
    <property type="project" value="TreeGrafter"/>
</dbReference>
<keyword evidence="6" id="KW-1185">Reference proteome</keyword>
<gene>
    <name evidence="5" type="ORF">SAMN06265360_108155</name>
</gene>
<dbReference type="Pfam" id="PF17940">
    <property type="entry name" value="TetR_C_31"/>
    <property type="match status" value="1"/>
</dbReference>
<evidence type="ECO:0000313" key="5">
    <source>
        <dbReference type="EMBL" id="SNR52347.1"/>
    </source>
</evidence>
<dbReference type="PROSITE" id="PS50977">
    <property type="entry name" value="HTH_TETR_2"/>
    <property type="match status" value="1"/>
</dbReference>
<dbReference type="InterPro" id="IPR001647">
    <property type="entry name" value="HTH_TetR"/>
</dbReference>
<evidence type="ECO:0000313" key="6">
    <source>
        <dbReference type="Proteomes" id="UP000198348"/>
    </source>
</evidence>
<accession>A0A238X0J8</accession>
<feature type="domain" description="HTH tetR-type" evidence="4">
    <location>
        <begin position="30"/>
        <end position="90"/>
    </location>
</feature>
<dbReference type="Gene3D" id="1.10.357.10">
    <property type="entry name" value="Tetracycline Repressor, domain 2"/>
    <property type="match status" value="1"/>
</dbReference>
<name>A0A238X0J8_9PSEU</name>
<evidence type="ECO:0000256" key="3">
    <source>
        <dbReference type="SAM" id="MobiDB-lite"/>
    </source>
</evidence>
<reference evidence="5 6" key="1">
    <citation type="submission" date="2017-06" db="EMBL/GenBank/DDBJ databases">
        <authorList>
            <person name="Kim H.J."/>
            <person name="Triplett B.A."/>
        </authorList>
    </citation>
    <scope>NUCLEOTIDE SEQUENCE [LARGE SCALE GENOMIC DNA]</scope>
    <source>
        <strain evidence="5 6">DSM 45207</strain>
    </source>
</reference>
<sequence>MTTSRAAGGDGEAGASSPGRAQGRRGPNDPDRRNRIARAAITVVAEQGIDALTHRRVAAQAGVPLGSTTYHFATMDDLVAVALEQAAEGSITQLREWERSLDSGVDLADALADFVVRSLTEHREHTIVEYNLYALALHRPHLRKAAADWDNAMAELFGSRTDPMTGRMIAALFCGLLMQAVLVDETPEHGEIATLFRRALSGTG</sequence>
<dbReference type="GO" id="GO:0003700">
    <property type="term" value="F:DNA-binding transcription factor activity"/>
    <property type="evidence" value="ECO:0007669"/>
    <property type="project" value="TreeGrafter"/>
</dbReference>
<dbReference type="Pfam" id="PF00440">
    <property type="entry name" value="TetR_N"/>
    <property type="match status" value="1"/>
</dbReference>
<dbReference type="PANTHER" id="PTHR30055">
    <property type="entry name" value="HTH-TYPE TRANSCRIPTIONAL REGULATOR RUTR"/>
    <property type="match status" value="1"/>
</dbReference>
<evidence type="ECO:0000256" key="1">
    <source>
        <dbReference type="ARBA" id="ARBA00023125"/>
    </source>
</evidence>
<dbReference type="InterPro" id="IPR009057">
    <property type="entry name" value="Homeodomain-like_sf"/>
</dbReference>
<dbReference type="SUPFAM" id="SSF46689">
    <property type="entry name" value="Homeodomain-like"/>
    <property type="match status" value="1"/>
</dbReference>
<dbReference type="OrthoDB" id="6929199at2"/>
<dbReference type="Proteomes" id="UP000198348">
    <property type="component" value="Unassembled WGS sequence"/>
</dbReference>
<evidence type="ECO:0000256" key="2">
    <source>
        <dbReference type="PROSITE-ProRule" id="PRU00335"/>
    </source>
</evidence>
<feature type="region of interest" description="Disordered" evidence="3">
    <location>
        <begin position="1"/>
        <end position="33"/>
    </location>
</feature>
<keyword evidence="1 2" id="KW-0238">DNA-binding</keyword>
<dbReference type="RefSeq" id="WP_089301195.1">
    <property type="nucleotide sequence ID" value="NZ_FZNW01000008.1"/>
</dbReference>
<dbReference type="AlphaFoldDB" id="A0A238X0J8"/>